<sequence length="104" mass="11713">MDTSADLRTRNLHKDSYSKSCVFFELMAVPELTKWEGCNIDALLRVKHACLGPLRPDNVPRTEVPGTFGLEEIHQAILFIKIFGIDFYKDHEAGTPPPQWLTGG</sequence>
<dbReference type="EMBL" id="CABFJX010000381">
    <property type="protein sequence ID" value="VTT76006.1"/>
    <property type="molecule type" value="Genomic_DNA"/>
</dbReference>
<evidence type="ECO:0000313" key="2">
    <source>
        <dbReference type="Proteomes" id="UP000760494"/>
    </source>
</evidence>
<dbReference type="AlphaFoldDB" id="A0A2H3S0B0"/>
<gene>
    <name evidence="1" type="ORF">C2S_10149</name>
</gene>
<dbReference type="Proteomes" id="UP000760494">
    <property type="component" value="Unassembled WGS sequence"/>
</dbReference>
<name>A0A2H3S0B0_FUSFU</name>
<proteinExistence type="predicted"/>
<comment type="caution">
    <text evidence="1">The sequence shown here is derived from an EMBL/GenBank/DDBJ whole genome shotgun (WGS) entry which is preliminary data.</text>
</comment>
<organism evidence="1 2">
    <name type="scientific">Fusarium fujikuroi</name>
    <name type="common">Bakanae and foot rot disease fungus</name>
    <name type="synonym">Gibberella fujikuroi</name>
    <dbReference type="NCBI Taxonomy" id="5127"/>
    <lineage>
        <taxon>Eukaryota</taxon>
        <taxon>Fungi</taxon>
        <taxon>Dikarya</taxon>
        <taxon>Ascomycota</taxon>
        <taxon>Pezizomycotina</taxon>
        <taxon>Sordariomycetes</taxon>
        <taxon>Hypocreomycetidae</taxon>
        <taxon>Hypocreales</taxon>
        <taxon>Nectriaceae</taxon>
        <taxon>Fusarium</taxon>
        <taxon>Fusarium fujikuroi species complex</taxon>
    </lineage>
</organism>
<protein>
    <submittedName>
        <fullName evidence="1">Uncharacterized protein</fullName>
    </submittedName>
</protein>
<evidence type="ECO:0000313" key="1">
    <source>
        <dbReference type="EMBL" id="VTT76006.1"/>
    </source>
</evidence>
<accession>A0A2H3S0B0</accession>
<reference evidence="1" key="1">
    <citation type="submission" date="2019-05" db="EMBL/GenBank/DDBJ databases">
        <authorList>
            <person name="Piombo E."/>
        </authorList>
    </citation>
    <scope>NUCLEOTIDE SEQUENCE</scope>
    <source>
        <strain evidence="1">C2S</strain>
    </source>
</reference>